<evidence type="ECO:0000256" key="2">
    <source>
        <dbReference type="ARBA" id="ARBA00022527"/>
    </source>
</evidence>
<evidence type="ECO:0000259" key="16">
    <source>
        <dbReference type="PROSITE" id="PS50011"/>
    </source>
</evidence>
<dbReference type="GO" id="GO:0005886">
    <property type="term" value="C:plasma membrane"/>
    <property type="evidence" value="ECO:0000318"/>
    <property type="project" value="GO_Central"/>
</dbReference>
<keyword evidence="9 14" id="KW-1133">Transmembrane helix</keyword>
<evidence type="ECO:0000256" key="3">
    <source>
        <dbReference type="ARBA" id="ARBA00022679"/>
    </source>
</evidence>
<dbReference type="OrthoDB" id="738486at2759"/>
<dbReference type="GO" id="GO:0004674">
    <property type="term" value="F:protein serine/threonine kinase activity"/>
    <property type="evidence" value="ECO:0007669"/>
    <property type="project" value="UniProtKB-KW"/>
</dbReference>
<evidence type="ECO:0000256" key="15">
    <source>
        <dbReference type="SAM" id="SignalP"/>
    </source>
</evidence>
<evidence type="ECO:0000256" key="11">
    <source>
        <dbReference type="ARBA" id="ARBA00023180"/>
    </source>
</evidence>
<dbReference type="Proteomes" id="UP000017836">
    <property type="component" value="Unassembled WGS sequence"/>
</dbReference>
<dbReference type="InterPro" id="IPR017441">
    <property type="entry name" value="Protein_kinase_ATP_BS"/>
</dbReference>
<dbReference type="FunFam" id="3.30.200.20:FF:000039">
    <property type="entry name" value="receptor-like protein kinase FERONIA"/>
    <property type="match status" value="1"/>
</dbReference>
<dbReference type="SMART" id="SM00220">
    <property type="entry name" value="S_TKc"/>
    <property type="match status" value="1"/>
</dbReference>
<dbReference type="GO" id="GO:0004672">
    <property type="term" value="F:protein kinase activity"/>
    <property type="evidence" value="ECO:0000318"/>
    <property type="project" value="GO_Central"/>
</dbReference>
<dbReference type="GO" id="GO:0005524">
    <property type="term" value="F:ATP binding"/>
    <property type="evidence" value="ECO:0007669"/>
    <property type="project" value="UniProtKB-UniRule"/>
</dbReference>
<keyword evidence="6 12" id="KW-0547">Nucleotide-binding</keyword>
<keyword evidence="5 15" id="KW-0732">Signal</keyword>
<dbReference type="eggNOG" id="KOG1187">
    <property type="taxonomic scope" value="Eukaryota"/>
</dbReference>
<evidence type="ECO:0000256" key="7">
    <source>
        <dbReference type="ARBA" id="ARBA00022777"/>
    </source>
</evidence>
<dbReference type="PROSITE" id="PS00108">
    <property type="entry name" value="PROTEIN_KINASE_ST"/>
    <property type="match status" value="1"/>
</dbReference>
<dbReference type="InterPro" id="IPR011009">
    <property type="entry name" value="Kinase-like_dom_sf"/>
</dbReference>
<evidence type="ECO:0000256" key="4">
    <source>
        <dbReference type="ARBA" id="ARBA00022692"/>
    </source>
</evidence>
<feature type="domain" description="Protein kinase" evidence="16">
    <location>
        <begin position="515"/>
        <end position="788"/>
    </location>
</feature>
<dbReference type="Gene3D" id="3.30.200.20">
    <property type="entry name" value="Phosphorylase Kinase, domain 1"/>
    <property type="match status" value="1"/>
</dbReference>
<dbReference type="SUPFAM" id="SSF56112">
    <property type="entry name" value="Protein kinase-like (PK-like)"/>
    <property type="match status" value="1"/>
</dbReference>
<dbReference type="InterPro" id="IPR024788">
    <property type="entry name" value="Malectin-like_Carb-bd_dom"/>
</dbReference>
<evidence type="ECO:0000256" key="9">
    <source>
        <dbReference type="ARBA" id="ARBA00022989"/>
    </source>
</evidence>
<dbReference type="InterPro" id="IPR008271">
    <property type="entry name" value="Ser/Thr_kinase_AS"/>
</dbReference>
<dbReference type="STRING" id="13333.W1NVJ9"/>
<dbReference type="AlphaFoldDB" id="W1NVJ9"/>
<sequence length="908" mass="100500">MGVFWLISVVVLSLLIRNGEAQVNSFLIDCGANSTTNVSGRKWIGDLTTQNLTVNPPGVAASAMSVSSNSRYSNLYKTARIFTSSANYTFGIIPGNYFIRLHFYPFQYENYSLNTSTFSITANGLRLLSQFSPSDEIFNKNSYLQSVNNSALPIFSLIKEYYVNTESSELSLQFVAVDGSFSFVNAIEIVAITNPLFSQTVTKVSSGESNVSFDVTNGGLETMYRLNVGGPEIFSENDLELYRNWELDTNYMFAQNSGPVMTNSSSISYQSLNDSLLAPLEVYESARGMQDNASLEKRANMSWKFSIDPDFQYLVRLHFCELKYNTSNQRIFKIYINNETASDNFDIAARAGGQNKAYHQDYSDTIPSHIDTLWVQLGTDPASGAFDLDAILNGLEIFKISKSGNLAKSSRKLNSGNGELSGGQSKKWILWVAIGSGITAFAIFSALFTVRFCRRKSPMKLKNQIPGFRPLILYGNGNTSTDPKNSKAPLNSNGSLYRIGRKFTISEIVSATNNFDESLVIGIGGFGKVYKGELDDSTPVAIKRANPQSEQGLREFETEIEMLSKLRHRHLVSLIGFCEERNEMILVYEYMANGTLRSHLFGSDLPPLTWKQRLECCIGAARGLHYLHTGAERGIIHRDVKTTNILLDENFVAKMSDFGLSKDGPALEHTHVSTAVKGSFGYLDPEYFRRQQLTEKSDVYSFGVVLFEVLCARPVINPCLPKEEINLAEWAVKCQRRGMVDQVVDARLAGNCSPDSVKKFGEIAQKCLADEGKNRPTMGDVLWNLEYVLQLHDAALRAPESVTATSLSLTGVGEVEEEEKEEVAWIPESQREAHGREGDDVGHILTEREIHGDEADSVGEVLVGESEGHGREMGDVGQIPGIGGQQENWSEDAAGAVAFSQLIRPQGR</sequence>
<evidence type="ECO:0000256" key="1">
    <source>
        <dbReference type="ARBA" id="ARBA00004167"/>
    </source>
</evidence>
<reference evidence="18" key="1">
    <citation type="journal article" date="2013" name="Science">
        <title>The Amborella genome and the evolution of flowering plants.</title>
        <authorList>
            <consortium name="Amborella Genome Project"/>
        </authorList>
    </citation>
    <scope>NUCLEOTIDE SEQUENCE [LARGE SCALE GENOMIC DNA]</scope>
</reference>
<dbReference type="FunFam" id="1.10.510.10:FF:000058">
    <property type="entry name" value="Receptor-like protein kinase FERONIA"/>
    <property type="match status" value="1"/>
</dbReference>
<evidence type="ECO:0000256" key="8">
    <source>
        <dbReference type="ARBA" id="ARBA00022840"/>
    </source>
</evidence>
<protein>
    <recommendedName>
        <fullName evidence="16">Protein kinase domain-containing protein</fullName>
    </recommendedName>
</protein>
<keyword evidence="2" id="KW-0723">Serine/threonine-protein kinase</keyword>
<dbReference type="Pfam" id="PF07714">
    <property type="entry name" value="PK_Tyr_Ser-Thr"/>
    <property type="match status" value="1"/>
</dbReference>
<dbReference type="PROSITE" id="PS00107">
    <property type="entry name" value="PROTEIN_KINASE_ATP"/>
    <property type="match status" value="1"/>
</dbReference>
<dbReference type="InterPro" id="IPR000719">
    <property type="entry name" value="Prot_kinase_dom"/>
</dbReference>
<evidence type="ECO:0000256" key="12">
    <source>
        <dbReference type="PROSITE-ProRule" id="PRU10141"/>
    </source>
</evidence>
<dbReference type="GO" id="GO:0009826">
    <property type="term" value="P:unidimensional cell growth"/>
    <property type="evidence" value="ECO:0007669"/>
    <property type="project" value="EnsemblPlants"/>
</dbReference>
<feature type="signal peptide" evidence="15">
    <location>
        <begin position="1"/>
        <end position="21"/>
    </location>
</feature>
<dbReference type="EMBL" id="KI395040">
    <property type="protein sequence ID" value="ERM99280.1"/>
    <property type="molecule type" value="Genomic_DNA"/>
</dbReference>
<dbReference type="Gene3D" id="2.60.120.430">
    <property type="entry name" value="Galactose-binding lectin"/>
    <property type="match status" value="2"/>
</dbReference>
<dbReference type="GO" id="GO:0009741">
    <property type="term" value="P:response to brassinosteroid"/>
    <property type="evidence" value="ECO:0007669"/>
    <property type="project" value="EnsemblPlants"/>
</dbReference>
<keyword evidence="10 14" id="KW-0472">Membrane</keyword>
<dbReference type="PANTHER" id="PTHR48006:SF84">
    <property type="entry name" value="REPEAT TRANSMEMBRANE PROTEIN KINASE, PUTATIVE, EXPRESSED-RELATED"/>
    <property type="match status" value="1"/>
</dbReference>
<evidence type="ECO:0000256" key="5">
    <source>
        <dbReference type="ARBA" id="ARBA00022729"/>
    </source>
</evidence>
<organism evidence="17 18">
    <name type="scientific">Amborella trichopoda</name>
    <dbReference type="NCBI Taxonomy" id="13333"/>
    <lineage>
        <taxon>Eukaryota</taxon>
        <taxon>Viridiplantae</taxon>
        <taxon>Streptophyta</taxon>
        <taxon>Embryophyta</taxon>
        <taxon>Tracheophyta</taxon>
        <taxon>Spermatophyta</taxon>
        <taxon>Magnoliopsida</taxon>
        <taxon>Amborellales</taxon>
        <taxon>Amborellaceae</taxon>
        <taxon>Amborella</taxon>
    </lineage>
</organism>
<evidence type="ECO:0000256" key="14">
    <source>
        <dbReference type="SAM" id="Phobius"/>
    </source>
</evidence>
<dbReference type="Gramene" id="ERM99280">
    <property type="protein sequence ID" value="ERM99280"/>
    <property type="gene ID" value="AMTR_s00092p00160980"/>
</dbReference>
<name>W1NVJ9_AMBTC</name>
<dbReference type="PANTHER" id="PTHR48006">
    <property type="entry name" value="LEUCINE-RICH REPEAT-CONTAINING PROTEIN DDB_G0281931-RELATED"/>
    <property type="match status" value="1"/>
</dbReference>
<dbReference type="OMA" id="LWRTWEV"/>
<evidence type="ECO:0000313" key="18">
    <source>
        <dbReference type="Proteomes" id="UP000017836"/>
    </source>
</evidence>
<comment type="subcellular location">
    <subcellularLocation>
        <location evidence="1">Membrane</location>
        <topology evidence="1">Single-pass membrane protein</topology>
    </subcellularLocation>
</comment>
<proteinExistence type="predicted"/>
<dbReference type="InterPro" id="IPR051824">
    <property type="entry name" value="LRR_Rcpt-Like_S/T_Kinase"/>
</dbReference>
<dbReference type="InterPro" id="IPR001245">
    <property type="entry name" value="Ser-Thr/Tyr_kinase_cat_dom"/>
</dbReference>
<dbReference type="Pfam" id="PF12819">
    <property type="entry name" value="Malectin_like"/>
    <property type="match status" value="1"/>
</dbReference>
<keyword evidence="7" id="KW-0418">Kinase</keyword>
<feature type="transmembrane region" description="Helical" evidence="14">
    <location>
        <begin position="428"/>
        <end position="450"/>
    </location>
</feature>
<keyword evidence="4 14" id="KW-0812">Transmembrane</keyword>
<dbReference type="KEGG" id="atr:18427311"/>
<feature type="binding site" evidence="12">
    <location>
        <position position="543"/>
    </location>
    <ligand>
        <name>ATP</name>
        <dbReference type="ChEBI" id="CHEBI:30616"/>
    </ligand>
</feature>
<evidence type="ECO:0000256" key="10">
    <source>
        <dbReference type="ARBA" id="ARBA00023136"/>
    </source>
</evidence>
<dbReference type="PROSITE" id="PS50011">
    <property type="entry name" value="PROTEIN_KINASE_DOM"/>
    <property type="match status" value="1"/>
</dbReference>
<evidence type="ECO:0000313" key="17">
    <source>
        <dbReference type="EMBL" id="ERM99280.1"/>
    </source>
</evidence>
<feature type="chain" id="PRO_5004807897" description="Protein kinase domain-containing protein" evidence="15">
    <location>
        <begin position="22"/>
        <end position="908"/>
    </location>
</feature>
<keyword evidence="11" id="KW-0325">Glycoprotein</keyword>
<dbReference type="HOGENOM" id="CLU_000288_42_2_1"/>
<dbReference type="FunFam" id="2.60.120.430:FF:000001">
    <property type="entry name" value="Receptor-like protein kinase FERONIA"/>
    <property type="match status" value="1"/>
</dbReference>
<evidence type="ECO:0000256" key="6">
    <source>
        <dbReference type="ARBA" id="ARBA00022741"/>
    </source>
</evidence>
<keyword evidence="3" id="KW-0808">Transferase</keyword>
<feature type="region of interest" description="Disordered" evidence="13">
    <location>
        <begin position="868"/>
        <end position="893"/>
    </location>
</feature>
<dbReference type="Gene3D" id="1.10.510.10">
    <property type="entry name" value="Transferase(Phosphotransferase) domain 1"/>
    <property type="match status" value="1"/>
</dbReference>
<keyword evidence="8 12" id="KW-0067">ATP-binding</keyword>
<evidence type="ECO:0000256" key="13">
    <source>
        <dbReference type="SAM" id="MobiDB-lite"/>
    </source>
</evidence>
<gene>
    <name evidence="17" type="ORF">AMTR_s00092p00160980</name>
</gene>
<accession>W1NVJ9</accession>
<dbReference type="FunFam" id="2.60.120.430:FF:000003">
    <property type="entry name" value="FERONIA receptor-like kinase"/>
    <property type="match status" value="1"/>
</dbReference>
<keyword evidence="18" id="KW-1185">Reference proteome</keyword>
<dbReference type="CDD" id="cd14066">
    <property type="entry name" value="STKc_IRAK"/>
    <property type="match status" value="1"/>
</dbReference>